<name>A0A9D1F000_9BACT</name>
<protein>
    <recommendedName>
        <fullName evidence="4">Phosphate/sulfate permease</fullName>
    </recommendedName>
</protein>
<evidence type="ECO:0000256" key="1">
    <source>
        <dbReference type="SAM" id="Phobius"/>
    </source>
</evidence>
<dbReference type="AlphaFoldDB" id="A0A9D1F000"/>
<dbReference type="Proteomes" id="UP000823928">
    <property type="component" value="Unassembled WGS sequence"/>
</dbReference>
<feature type="transmembrane region" description="Helical" evidence="1">
    <location>
        <begin position="127"/>
        <end position="144"/>
    </location>
</feature>
<organism evidence="2 3">
    <name type="scientific">Candidatus Scatousia excrementigallinarum</name>
    <dbReference type="NCBI Taxonomy" id="2840935"/>
    <lineage>
        <taxon>Bacteria</taxon>
        <taxon>Candidatus Scatousia</taxon>
    </lineage>
</organism>
<feature type="transmembrane region" description="Helical" evidence="1">
    <location>
        <begin position="204"/>
        <end position="220"/>
    </location>
</feature>
<dbReference type="EMBL" id="DVIU01000157">
    <property type="protein sequence ID" value="HIS36552.1"/>
    <property type="molecule type" value="Genomic_DNA"/>
</dbReference>
<proteinExistence type="predicted"/>
<evidence type="ECO:0000313" key="3">
    <source>
        <dbReference type="Proteomes" id="UP000823928"/>
    </source>
</evidence>
<feature type="transmembrane region" description="Helical" evidence="1">
    <location>
        <begin position="40"/>
        <end position="61"/>
    </location>
</feature>
<reference evidence="2" key="1">
    <citation type="submission" date="2020-10" db="EMBL/GenBank/DDBJ databases">
        <authorList>
            <person name="Gilroy R."/>
        </authorList>
    </citation>
    <scope>NUCLEOTIDE SEQUENCE</scope>
    <source>
        <strain evidence="2">6276</strain>
    </source>
</reference>
<keyword evidence="1" id="KW-0472">Membrane</keyword>
<reference evidence="2" key="2">
    <citation type="journal article" date="2021" name="PeerJ">
        <title>Extensive microbial diversity within the chicken gut microbiome revealed by metagenomics and culture.</title>
        <authorList>
            <person name="Gilroy R."/>
            <person name="Ravi A."/>
            <person name="Getino M."/>
            <person name="Pursley I."/>
            <person name="Horton D.L."/>
            <person name="Alikhan N.F."/>
            <person name="Baker D."/>
            <person name="Gharbi K."/>
            <person name="Hall N."/>
            <person name="Watson M."/>
            <person name="Adriaenssens E.M."/>
            <person name="Foster-Nyarko E."/>
            <person name="Jarju S."/>
            <person name="Secka A."/>
            <person name="Antonio M."/>
            <person name="Oren A."/>
            <person name="Chaudhuri R.R."/>
            <person name="La Ragione R."/>
            <person name="Hildebrand F."/>
            <person name="Pallen M.J."/>
        </authorList>
    </citation>
    <scope>NUCLEOTIDE SEQUENCE</scope>
    <source>
        <strain evidence="2">6276</strain>
    </source>
</reference>
<keyword evidence="1" id="KW-0812">Transmembrane</keyword>
<feature type="transmembrane region" description="Helical" evidence="1">
    <location>
        <begin position="241"/>
        <end position="259"/>
    </location>
</feature>
<evidence type="ECO:0008006" key="4">
    <source>
        <dbReference type="Google" id="ProtNLM"/>
    </source>
</evidence>
<feature type="transmembrane region" description="Helical" evidence="1">
    <location>
        <begin position="6"/>
        <end position="28"/>
    </location>
</feature>
<feature type="transmembrane region" description="Helical" evidence="1">
    <location>
        <begin position="165"/>
        <end position="184"/>
    </location>
</feature>
<gene>
    <name evidence="2" type="ORF">IAC10_07985</name>
</gene>
<accession>A0A9D1F000</accession>
<feature type="transmembrane region" description="Helical" evidence="1">
    <location>
        <begin position="304"/>
        <end position="329"/>
    </location>
</feature>
<sequence>MTLSNVYMILGFLLSMYACVSNDIIQTLGTFLSANKKTPFYYLWAFSVIVLVITIVTGWIVNDGDMSFGLLTRIPVTEEFTPIYLMPPIILIILTRLGIPVATTFLVLSVFSVSDASVIWMMLTKSVLGYVIAFVVAIIIYNIIGRPLERYFYYTQKRSGDTKISKWWMVAKWCSTAFIWSQWLAQDSAKLFVYLPRKASVGELLFVLISFTIFLGILTYQRGGDIQKIVKMKTNVQDPRSATIIDLIYAFLLLYFINLNNVPMSTTWVFIGLLAGREIALYHRLRFESPKKMYKHIIKDLTKVTFGLVVSIVVVLVLVKFDVVVQFFMSHFS</sequence>
<evidence type="ECO:0000313" key="2">
    <source>
        <dbReference type="EMBL" id="HIS36552.1"/>
    </source>
</evidence>
<comment type="caution">
    <text evidence="2">The sequence shown here is derived from an EMBL/GenBank/DDBJ whole genome shotgun (WGS) entry which is preliminary data.</text>
</comment>
<feature type="transmembrane region" description="Helical" evidence="1">
    <location>
        <begin position="265"/>
        <end position="283"/>
    </location>
</feature>
<keyword evidence="1" id="KW-1133">Transmembrane helix</keyword>